<dbReference type="GO" id="GO:0005886">
    <property type="term" value="C:plasma membrane"/>
    <property type="evidence" value="ECO:0007669"/>
    <property type="project" value="UniProtKB-SubCell"/>
</dbReference>
<evidence type="ECO:0000256" key="7">
    <source>
        <dbReference type="ARBA" id="ARBA00022679"/>
    </source>
</evidence>
<feature type="transmembrane region" description="Helical" evidence="15">
    <location>
        <begin position="12"/>
        <end position="33"/>
    </location>
</feature>
<evidence type="ECO:0000256" key="5">
    <source>
        <dbReference type="ARBA" id="ARBA00022519"/>
    </source>
</evidence>
<dbReference type="AlphaFoldDB" id="A0A0T5P168"/>
<proteinExistence type="predicted"/>
<dbReference type="PATRIC" id="fig|540747.5.peg.4123"/>
<evidence type="ECO:0000256" key="12">
    <source>
        <dbReference type="ARBA" id="ARBA00022989"/>
    </source>
</evidence>
<name>A0A0T5P168_9RHOB</name>
<dbReference type="Gene3D" id="1.10.8.500">
    <property type="entry name" value="HAMP domain in histidine kinase"/>
    <property type="match status" value="1"/>
</dbReference>
<dbReference type="Gene3D" id="3.30.565.10">
    <property type="entry name" value="Histidine kinase-like ATPase, C-terminal domain"/>
    <property type="match status" value="1"/>
</dbReference>
<dbReference type="PANTHER" id="PTHR44936">
    <property type="entry name" value="SENSOR PROTEIN CREC"/>
    <property type="match status" value="1"/>
</dbReference>
<evidence type="ECO:0000256" key="14">
    <source>
        <dbReference type="ARBA" id="ARBA00023136"/>
    </source>
</evidence>
<feature type="domain" description="HAMP" evidence="17">
    <location>
        <begin position="204"/>
        <end position="256"/>
    </location>
</feature>
<dbReference type="InterPro" id="IPR004358">
    <property type="entry name" value="Sig_transdc_His_kin-like_C"/>
</dbReference>
<dbReference type="Proteomes" id="UP000051401">
    <property type="component" value="Unassembled WGS sequence"/>
</dbReference>
<dbReference type="InterPro" id="IPR036097">
    <property type="entry name" value="HisK_dim/P_sf"/>
</dbReference>
<dbReference type="InterPro" id="IPR036890">
    <property type="entry name" value="HATPase_C_sf"/>
</dbReference>
<evidence type="ECO:0000256" key="4">
    <source>
        <dbReference type="ARBA" id="ARBA00022475"/>
    </source>
</evidence>
<keyword evidence="10 18" id="KW-0418">Kinase</keyword>
<dbReference type="Pfam" id="PF02518">
    <property type="entry name" value="HATPase_c"/>
    <property type="match status" value="1"/>
</dbReference>
<dbReference type="Pfam" id="PF00672">
    <property type="entry name" value="HAMP"/>
    <property type="match status" value="1"/>
</dbReference>
<protein>
    <recommendedName>
        <fullName evidence="3">histidine kinase</fullName>
        <ecNumber evidence="3">2.7.13.3</ecNumber>
    </recommendedName>
</protein>
<dbReference type="SMART" id="SM00388">
    <property type="entry name" value="HisKA"/>
    <property type="match status" value="1"/>
</dbReference>
<dbReference type="OrthoDB" id="9804645at2"/>
<keyword evidence="12 15" id="KW-1133">Transmembrane helix</keyword>
<reference evidence="19 21" key="2">
    <citation type="submission" date="2018-08" db="EMBL/GenBank/DDBJ databases">
        <title>Genetic Globetrotter - A new plasmid hitch-hiking vast phylogenetic and geographic distances.</title>
        <authorList>
            <person name="Vollmers J."/>
            <person name="Petersen J."/>
        </authorList>
    </citation>
    <scope>NUCLEOTIDE SEQUENCE [LARGE SCALE GENOMIC DNA]</scope>
    <source>
        <strain evidence="19 21">DSM 26383</strain>
        <plasmid evidence="21">pridsm_02</plasmid>
        <plasmid evidence="19">pRIdsm_02</plasmid>
    </source>
</reference>
<evidence type="ECO:0000256" key="13">
    <source>
        <dbReference type="ARBA" id="ARBA00023012"/>
    </source>
</evidence>
<dbReference type="CDD" id="cd00082">
    <property type="entry name" value="HisKA"/>
    <property type="match status" value="1"/>
</dbReference>
<geneLocation type="plasmid" evidence="19">
    <name>pRIdsm_02</name>
</geneLocation>
<accession>A0A0T5P168</accession>
<keyword evidence="11" id="KW-0067">ATP-binding</keyword>
<comment type="subcellular location">
    <subcellularLocation>
        <location evidence="2">Cell inner membrane</location>
        <topology evidence="2">Multi-pass membrane protein</topology>
    </subcellularLocation>
</comment>
<dbReference type="InterPro" id="IPR050980">
    <property type="entry name" value="2C_sensor_his_kinase"/>
</dbReference>
<dbReference type="PANTHER" id="PTHR44936:SF5">
    <property type="entry name" value="SENSOR HISTIDINE KINASE ENVZ"/>
    <property type="match status" value="1"/>
</dbReference>
<comment type="catalytic activity">
    <reaction evidence="1">
        <text>ATP + protein L-histidine = ADP + protein N-phospho-L-histidine.</text>
        <dbReference type="EC" id="2.7.13.3"/>
    </reaction>
</comment>
<evidence type="ECO:0000256" key="15">
    <source>
        <dbReference type="SAM" id="Phobius"/>
    </source>
</evidence>
<evidence type="ECO:0000313" key="21">
    <source>
        <dbReference type="Proteomes" id="UP000325785"/>
    </source>
</evidence>
<evidence type="ECO:0000313" key="19">
    <source>
        <dbReference type="EMBL" id="QEW29995.1"/>
    </source>
</evidence>
<dbReference type="SUPFAM" id="SSF47384">
    <property type="entry name" value="Homodimeric domain of signal transducing histidine kinase"/>
    <property type="match status" value="1"/>
</dbReference>
<evidence type="ECO:0000256" key="3">
    <source>
        <dbReference type="ARBA" id="ARBA00012438"/>
    </source>
</evidence>
<dbReference type="SMART" id="SM00304">
    <property type="entry name" value="HAMP"/>
    <property type="match status" value="1"/>
</dbReference>
<evidence type="ECO:0000259" key="16">
    <source>
        <dbReference type="PROSITE" id="PS50109"/>
    </source>
</evidence>
<keyword evidence="20" id="KW-1185">Reference proteome</keyword>
<dbReference type="EC" id="2.7.13.3" evidence="3"/>
<keyword evidence="9" id="KW-0547">Nucleotide-binding</keyword>
<feature type="domain" description="Histidine kinase" evidence="16">
    <location>
        <begin position="264"/>
        <end position="460"/>
    </location>
</feature>
<keyword evidence="14 15" id="KW-0472">Membrane</keyword>
<evidence type="ECO:0000256" key="1">
    <source>
        <dbReference type="ARBA" id="ARBA00000085"/>
    </source>
</evidence>
<dbReference type="InterPro" id="IPR003660">
    <property type="entry name" value="HAMP_dom"/>
</dbReference>
<geneLocation type="plasmid" evidence="21">
    <name>pridsm_02</name>
</geneLocation>
<dbReference type="STRING" id="540747.SAMN04488031_11750"/>
<dbReference type="PROSITE" id="PS50109">
    <property type="entry name" value="HIS_KIN"/>
    <property type="match status" value="1"/>
</dbReference>
<reference evidence="18 20" key="1">
    <citation type="submission" date="2015-04" db="EMBL/GenBank/DDBJ databases">
        <title>The draft genome sequence of Roseovarius indicus B108T.</title>
        <authorList>
            <person name="Li G."/>
            <person name="Lai Q."/>
            <person name="Shao Z."/>
            <person name="Yan P."/>
        </authorList>
    </citation>
    <scope>NUCLEOTIDE SEQUENCE [LARGE SCALE GENOMIC DNA]</scope>
    <source>
        <strain evidence="18 20">B108</strain>
    </source>
</reference>
<dbReference type="GO" id="GO:0000155">
    <property type="term" value="F:phosphorelay sensor kinase activity"/>
    <property type="evidence" value="ECO:0007669"/>
    <property type="project" value="InterPro"/>
</dbReference>
<keyword evidence="5" id="KW-0997">Cell inner membrane</keyword>
<dbReference type="SUPFAM" id="SSF158472">
    <property type="entry name" value="HAMP domain-like"/>
    <property type="match status" value="1"/>
</dbReference>
<dbReference type="GO" id="GO:0005524">
    <property type="term" value="F:ATP binding"/>
    <property type="evidence" value="ECO:0007669"/>
    <property type="project" value="UniProtKB-KW"/>
</dbReference>
<dbReference type="KEGG" id="rid:RIdsm_05841"/>
<dbReference type="Gene3D" id="1.10.287.130">
    <property type="match status" value="1"/>
</dbReference>
<keyword evidence="7 19" id="KW-0808">Transferase</keyword>
<keyword evidence="8 15" id="KW-0812">Transmembrane</keyword>
<keyword evidence="6" id="KW-0597">Phosphoprotein</keyword>
<evidence type="ECO:0000256" key="11">
    <source>
        <dbReference type="ARBA" id="ARBA00022840"/>
    </source>
</evidence>
<evidence type="ECO:0000259" key="17">
    <source>
        <dbReference type="PROSITE" id="PS50885"/>
    </source>
</evidence>
<evidence type="ECO:0000256" key="10">
    <source>
        <dbReference type="ARBA" id="ARBA00022777"/>
    </source>
</evidence>
<dbReference type="EMBL" id="CP031600">
    <property type="protein sequence ID" value="QEW29995.1"/>
    <property type="molecule type" value="Genomic_DNA"/>
</dbReference>
<dbReference type="InterPro" id="IPR003661">
    <property type="entry name" value="HisK_dim/P_dom"/>
</dbReference>
<evidence type="ECO:0000256" key="6">
    <source>
        <dbReference type="ARBA" id="ARBA00022553"/>
    </source>
</evidence>
<evidence type="ECO:0000256" key="2">
    <source>
        <dbReference type="ARBA" id="ARBA00004429"/>
    </source>
</evidence>
<dbReference type="SUPFAM" id="SSF55874">
    <property type="entry name" value="ATPase domain of HSP90 chaperone/DNA topoisomerase II/histidine kinase"/>
    <property type="match status" value="1"/>
</dbReference>
<evidence type="ECO:0000313" key="18">
    <source>
        <dbReference type="EMBL" id="KRS14871.1"/>
    </source>
</evidence>
<dbReference type="PRINTS" id="PR00344">
    <property type="entry name" value="BCTRLSENSOR"/>
</dbReference>
<dbReference type="InterPro" id="IPR005467">
    <property type="entry name" value="His_kinase_dom"/>
</dbReference>
<dbReference type="EMBL" id="LAXI01000032">
    <property type="protein sequence ID" value="KRS14871.1"/>
    <property type="molecule type" value="Genomic_DNA"/>
</dbReference>
<dbReference type="Proteomes" id="UP000325785">
    <property type="component" value="Plasmid pRIdsm_02"/>
</dbReference>
<evidence type="ECO:0000313" key="20">
    <source>
        <dbReference type="Proteomes" id="UP000051401"/>
    </source>
</evidence>
<evidence type="ECO:0000256" key="9">
    <source>
        <dbReference type="ARBA" id="ARBA00022741"/>
    </source>
</evidence>
<sequence length="470" mass="52759">MTRKPLDSLRVQLLLLIIGSLVVAQSISLWLFVDERSLAVRAAIGAEAAGRAANVAMLLEQAPKELRASILRAADSPLARFRTDPQAAVDHLDHRAGGAVEARVRSFFGAEDSREIRVELHEVEREFPPMRSVPPEMAAEHKQMMHDKISGLELTLSIALEDGTWLNVDTRFQRPPLQWPIFSAVSFGFTAAFLIGVAFWYLLARLTWPLRRLAQAADRLGRGEENKPLPVAGPSEVRELTDTFNHMQERLVRTVADKTRIMAALGHDLRSPLTALRVHAEMVDEEETRDALVKSIEEMQDMVERTLAFARGMAISEAPETIELGEFLTELKCDMLNAFRLETDTPLQVRLRPQSMRRALRNVIENAVRYGDDVEVTYSREYDRASIWVRDHGPGIPETQLEEVFEPFFRVETSRSRETGGTGLGLSIARTIMRSHGGDVTLQNHPDGGLLARLDLPFSQSSNQQERTIS</sequence>
<keyword evidence="13" id="KW-0902">Two-component regulatory system</keyword>
<feature type="transmembrane region" description="Helical" evidence="15">
    <location>
        <begin position="181"/>
        <end position="203"/>
    </location>
</feature>
<dbReference type="SMART" id="SM00387">
    <property type="entry name" value="HATPase_c"/>
    <property type="match status" value="1"/>
</dbReference>
<dbReference type="InterPro" id="IPR003594">
    <property type="entry name" value="HATPase_dom"/>
</dbReference>
<gene>
    <name evidence="19" type="primary">envZ_4</name>
    <name evidence="19" type="ORF">RIdsm_05841</name>
    <name evidence="18" type="ORF">XM52_26785</name>
</gene>
<evidence type="ECO:0000256" key="8">
    <source>
        <dbReference type="ARBA" id="ARBA00022692"/>
    </source>
</evidence>
<organism evidence="18 20">
    <name type="scientific">Roseovarius indicus</name>
    <dbReference type="NCBI Taxonomy" id="540747"/>
    <lineage>
        <taxon>Bacteria</taxon>
        <taxon>Pseudomonadati</taxon>
        <taxon>Pseudomonadota</taxon>
        <taxon>Alphaproteobacteria</taxon>
        <taxon>Rhodobacterales</taxon>
        <taxon>Roseobacteraceae</taxon>
        <taxon>Roseovarius</taxon>
    </lineage>
</organism>
<keyword evidence="4" id="KW-1003">Cell membrane</keyword>
<dbReference type="CDD" id="cd06225">
    <property type="entry name" value="HAMP"/>
    <property type="match status" value="1"/>
</dbReference>
<keyword evidence="19" id="KW-0614">Plasmid</keyword>
<dbReference type="Pfam" id="PF00512">
    <property type="entry name" value="HisKA"/>
    <property type="match status" value="1"/>
</dbReference>
<dbReference type="PROSITE" id="PS50885">
    <property type="entry name" value="HAMP"/>
    <property type="match status" value="1"/>
</dbReference>